<name>R9I804_9BACT</name>
<dbReference type="AlphaFoldDB" id="R9I804"/>
<reference evidence="1 3" key="1">
    <citation type="submission" date="2013-04" db="EMBL/GenBank/DDBJ databases">
        <title>The Genome Sequence of Bacteroides massiliensis dnLKV3.</title>
        <authorList>
            <consortium name="The Broad Institute Genomics Platform"/>
            <consortium name="The Broad Institute Genome Sequencing Center for Infectious Disease"/>
            <person name="Earl A."/>
            <person name="Xavier R."/>
            <person name="Kuhn K."/>
            <person name="Stappenbeck T."/>
            <person name="Walker B."/>
            <person name="Young S."/>
            <person name="Zeng Q."/>
            <person name="Gargeya S."/>
            <person name="Fitzgerald M."/>
            <person name="Haas B."/>
            <person name="Abouelleil A."/>
            <person name="Allen A.W."/>
            <person name="Alvarado L."/>
            <person name="Arachchi H.M."/>
            <person name="Berlin A.M."/>
            <person name="Chapman S.B."/>
            <person name="Gainer-Dewar J."/>
            <person name="Goldberg J."/>
            <person name="Griggs A."/>
            <person name="Gujja S."/>
            <person name="Hansen M."/>
            <person name="Howarth C."/>
            <person name="Imamovic A."/>
            <person name="Ireland A."/>
            <person name="Larimer J."/>
            <person name="McCowan C."/>
            <person name="Murphy C."/>
            <person name="Pearson M."/>
            <person name="Poon T.W."/>
            <person name="Priest M."/>
            <person name="Roberts A."/>
            <person name="Saif S."/>
            <person name="Shea T."/>
            <person name="Sisk P."/>
            <person name="Sykes S."/>
            <person name="Wortman J."/>
            <person name="Nusbaum C."/>
            <person name="Birren B."/>
        </authorList>
    </citation>
    <scope>NUCLEOTIDE SEQUENCE [LARGE SCALE GENOMIC DNA]</scope>
    <source>
        <strain evidence="3">dnLKV3</strain>
        <strain evidence="1">DnLKV3</strain>
    </source>
</reference>
<reference evidence="2 4" key="2">
    <citation type="submission" date="2019-04" db="EMBL/GenBank/DDBJ databases">
        <title>Microbes associate with the intestines of laboratory mice.</title>
        <authorList>
            <person name="Navarre W."/>
            <person name="Wong E."/>
            <person name="Huang K."/>
            <person name="Tropini C."/>
            <person name="Ng K."/>
            <person name="Yu B."/>
        </authorList>
    </citation>
    <scope>NUCLEOTIDE SEQUENCE [LARGE SCALE GENOMIC DNA]</scope>
    <source>
        <strain evidence="2 4">NM22_B1</strain>
    </source>
</reference>
<proteinExistence type="predicted"/>
<dbReference type="RefSeq" id="WP_016276597.1">
    <property type="nucleotide sequence ID" value="NZ_CAJUNV010000013.1"/>
</dbReference>
<evidence type="ECO:0000313" key="3">
    <source>
        <dbReference type="Proteomes" id="UP000014200"/>
    </source>
</evidence>
<dbReference type="EMBL" id="ASSP01000014">
    <property type="protein sequence ID" value="EOS12407.1"/>
    <property type="molecule type" value="Genomic_DNA"/>
</dbReference>
<sequence>MEKSYVINRIKELCNKKNDREIALDFSYNNRIFHAKYLFLGNDLYVTDTLSVIELKDLDMGVLSRLSELLKIYDN</sequence>
<dbReference type="HOGENOM" id="CLU_2713897_0_0_10"/>
<keyword evidence="3" id="KW-1185">Reference proteome</keyword>
<evidence type="ECO:0000313" key="1">
    <source>
        <dbReference type="EMBL" id="EOS12407.1"/>
    </source>
</evidence>
<dbReference type="PATRIC" id="fig|1235788.3.peg.2273"/>
<dbReference type="GeneID" id="82153708"/>
<dbReference type="Proteomes" id="UP000014200">
    <property type="component" value="Unassembled WGS sequence"/>
</dbReference>
<comment type="caution">
    <text evidence="1">The sequence shown here is derived from an EMBL/GenBank/DDBJ whole genome shotgun (WGS) entry which is preliminary data.</text>
</comment>
<evidence type="ECO:0000313" key="4">
    <source>
        <dbReference type="Proteomes" id="UP000310760"/>
    </source>
</evidence>
<gene>
    <name evidence="1" type="ORF">C802_02221</name>
    <name evidence="2" type="ORF">E5339_08960</name>
</gene>
<dbReference type="OrthoDB" id="9870951at2"/>
<organism evidence="1 3">
    <name type="scientific">Phocaeicola sartorii</name>
    <dbReference type="NCBI Taxonomy" id="671267"/>
    <lineage>
        <taxon>Bacteria</taxon>
        <taxon>Pseudomonadati</taxon>
        <taxon>Bacteroidota</taxon>
        <taxon>Bacteroidia</taxon>
        <taxon>Bacteroidales</taxon>
        <taxon>Bacteroidaceae</taxon>
        <taxon>Phocaeicola</taxon>
    </lineage>
</organism>
<evidence type="ECO:0000313" key="2">
    <source>
        <dbReference type="EMBL" id="TGY70669.1"/>
    </source>
</evidence>
<dbReference type="EMBL" id="SRYJ01000017">
    <property type="protein sequence ID" value="TGY70669.1"/>
    <property type="molecule type" value="Genomic_DNA"/>
</dbReference>
<dbReference type="Proteomes" id="UP000310760">
    <property type="component" value="Unassembled WGS sequence"/>
</dbReference>
<accession>R9I804</accession>
<protein>
    <submittedName>
        <fullName evidence="1">Uncharacterized protein</fullName>
    </submittedName>
</protein>